<dbReference type="Proteomes" id="UP000218102">
    <property type="component" value="Unassembled WGS sequence"/>
</dbReference>
<sequence>MADGCYNHIYSVLVENEQDTLGIIAYSLYKRQKIEFIQAFKIKHDREPKDEDLAPFHDVSNSPSQIESYRNQASQLAQGFLDASIAAQAVELEQYYFDKASSEVRQAKPGFWLGVAQSLVGSILFVFLLGFLVFFTWSLNQGPKQVIEQVFDVTILDSVSMEQAAGPP</sequence>
<name>A0A0B5K9Q9_PSEDL</name>
<dbReference type="RefSeq" id="WP_041505740.1">
    <property type="nucleotide sequence ID" value="NZ_CP010359.1"/>
</dbReference>
<accession>A0A0B5K9Q9</accession>
<evidence type="ECO:0000313" key="2">
    <source>
        <dbReference type="Proteomes" id="UP000218102"/>
    </source>
</evidence>
<dbReference type="KEGG" id="ppj:RK21_00793"/>
<gene>
    <name evidence="1" type="ORF">CMV24_06925</name>
</gene>
<proteinExistence type="predicted"/>
<evidence type="ECO:0000313" key="1">
    <source>
        <dbReference type="EMBL" id="PBJ96452.1"/>
    </source>
</evidence>
<comment type="caution">
    <text evidence="1">The sequence shown here is derived from an EMBL/GenBank/DDBJ whole genome shotgun (WGS) entry which is preliminary data.</text>
</comment>
<organism evidence="1 2">
    <name type="scientific">Pseudomonas plecoglossicida</name>
    <dbReference type="NCBI Taxonomy" id="70775"/>
    <lineage>
        <taxon>Bacteria</taxon>
        <taxon>Pseudomonadati</taxon>
        <taxon>Pseudomonadota</taxon>
        <taxon>Gammaproteobacteria</taxon>
        <taxon>Pseudomonadales</taxon>
        <taxon>Pseudomonadaceae</taxon>
        <taxon>Pseudomonas</taxon>
    </lineage>
</organism>
<protein>
    <submittedName>
        <fullName evidence="1">Uncharacterized protein</fullName>
    </submittedName>
</protein>
<dbReference type="EMBL" id="NTME01000005">
    <property type="protein sequence ID" value="PBJ96452.1"/>
    <property type="molecule type" value="Genomic_DNA"/>
</dbReference>
<reference evidence="1 2" key="1">
    <citation type="submission" date="2017-09" db="EMBL/GenBank/DDBJ databases">
        <authorList>
            <person name="Ehlers B."/>
            <person name="Leendertz F.H."/>
        </authorList>
    </citation>
    <scope>NUCLEOTIDE SEQUENCE [LARGE SCALE GENOMIC DNA]</scope>
    <source>
        <strain evidence="1 2">DJ-1</strain>
    </source>
</reference>
<dbReference type="AlphaFoldDB" id="A0A0B5K9Q9"/>